<comment type="similarity">
    <text evidence="1">Belongs to the type-I restriction system S methylase family.</text>
</comment>
<organism evidence="7 8">
    <name type="scientific">Limnoraphis robusta CCNP1315</name>
    <dbReference type="NCBI Taxonomy" id="3110306"/>
    <lineage>
        <taxon>Bacteria</taxon>
        <taxon>Bacillati</taxon>
        <taxon>Cyanobacteriota</taxon>
        <taxon>Cyanophyceae</taxon>
        <taxon>Oscillatoriophycideae</taxon>
        <taxon>Oscillatoriales</taxon>
        <taxon>Sirenicapillariaceae</taxon>
        <taxon>Limnoraphis</taxon>
    </lineage>
</organism>
<keyword evidence="7" id="KW-0255">Endonuclease</keyword>
<feature type="domain" description="Type I restriction modification DNA specificity" evidence="6">
    <location>
        <begin position="10"/>
        <end position="184"/>
    </location>
</feature>
<keyword evidence="8" id="KW-1185">Reference proteome</keyword>
<dbReference type="PANTHER" id="PTHR43140">
    <property type="entry name" value="TYPE-1 RESTRICTION ENZYME ECOKI SPECIFICITY PROTEIN"/>
    <property type="match status" value="1"/>
</dbReference>
<reference evidence="7 8" key="1">
    <citation type="submission" date="2023-12" db="EMBL/GenBank/DDBJ databases">
        <title>Baltic Sea Cyanobacteria.</title>
        <authorList>
            <person name="Delbaje E."/>
            <person name="Fewer D.P."/>
            <person name="Shishido T.K."/>
        </authorList>
    </citation>
    <scope>NUCLEOTIDE SEQUENCE [LARGE SCALE GENOMIC DNA]</scope>
    <source>
        <strain evidence="7 8">CCNP 1315</strain>
    </source>
</reference>
<evidence type="ECO:0000256" key="2">
    <source>
        <dbReference type="ARBA" id="ARBA00022747"/>
    </source>
</evidence>
<evidence type="ECO:0000256" key="4">
    <source>
        <dbReference type="ARBA" id="ARBA00038652"/>
    </source>
</evidence>
<dbReference type="RefSeq" id="WP_323274610.1">
    <property type="nucleotide sequence ID" value="NZ_JAYGHT010000080.1"/>
</dbReference>
<comment type="caution">
    <text evidence="7">The sequence shown here is derived from an EMBL/GenBank/DDBJ whole genome shotgun (WGS) entry which is preliminary data.</text>
</comment>
<feature type="compositionally biased region" description="Polar residues" evidence="5">
    <location>
        <begin position="523"/>
        <end position="537"/>
    </location>
</feature>
<protein>
    <submittedName>
        <fullName evidence="7">Restriction endonuclease subunit S</fullName>
        <ecNumber evidence="7">3.1.21.-</ecNumber>
    </submittedName>
</protein>
<evidence type="ECO:0000313" key="8">
    <source>
        <dbReference type="Proteomes" id="UP001301728"/>
    </source>
</evidence>
<comment type="subunit">
    <text evidence="4">The methyltransferase is composed of M and S polypeptides.</text>
</comment>
<keyword evidence="2" id="KW-0680">Restriction system</keyword>
<name>A0ABU5U0G9_9CYAN</name>
<dbReference type="GO" id="GO:0016787">
    <property type="term" value="F:hydrolase activity"/>
    <property type="evidence" value="ECO:0007669"/>
    <property type="project" value="UniProtKB-KW"/>
</dbReference>
<proteinExistence type="inferred from homology"/>
<dbReference type="Gene3D" id="3.90.220.20">
    <property type="entry name" value="DNA methylase specificity domains"/>
    <property type="match status" value="2"/>
</dbReference>
<dbReference type="Proteomes" id="UP001301728">
    <property type="component" value="Unassembled WGS sequence"/>
</dbReference>
<evidence type="ECO:0000313" key="7">
    <source>
        <dbReference type="EMBL" id="MEA5520422.1"/>
    </source>
</evidence>
<dbReference type="GO" id="GO:0004519">
    <property type="term" value="F:endonuclease activity"/>
    <property type="evidence" value="ECO:0007669"/>
    <property type="project" value="UniProtKB-KW"/>
</dbReference>
<feature type="compositionally biased region" description="Basic and acidic residues" evidence="5">
    <location>
        <begin position="254"/>
        <end position="273"/>
    </location>
</feature>
<feature type="compositionally biased region" description="Basic and acidic residues" evidence="5">
    <location>
        <begin position="503"/>
        <end position="512"/>
    </location>
</feature>
<dbReference type="PANTHER" id="PTHR43140:SF1">
    <property type="entry name" value="TYPE I RESTRICTION ENZYME ECOKI SPECIFICITY SUBUNIT"/>
    <property type="match status" value="1"/>
</dbReference>
<evidence type="ECO:0000256" key="1">
    <source>
        <dbReference type="ARBA" id="ARBA00010923"/>
    </source>
</evidence>
<sequence>MMTDEFMKMPEGWTAFKLQDISKDDKSSIKRGPFGSAIRKEFFVTHGYKVYEQKNVIYNDFNLGSYYINEEKFNELFDFEVKPGDILISCSGTIGKIAVVPYNAERGIINQALLKISLESRLISTDYFVYLLGSEIFQKVFLGNTRGSAMQNIASIKALKQAKILLPPLNEQKRIVAKIEALQERSQRVKAELVAIRPLLDKFRQSVLAAAFRGDLTKDWREKNPDIEPASVLLERIKIERRRRWEEAELEKMKAAGKTPKDDKWKQKYKEPEPLNSDNLPQLPDGWCWVSHELLIQETQNGLAKRKGLKGKPIPVLRLADVKNNKIDPEEPRKILLEDNEINKYSIHPNNLLCVRVNGSEDLVGRLILFDRDDTWAFCDHFIRLIMVEKLVDVIYIYNYFLTKFIRQYIIKNKVSSAGQNTVSQTTLTNISVPLTSLEEQKEIVNRIEKIFKIADNIEHLYQQTETDLETLNQSILAKAFRGELVPQNPNDEPASVLLERIRKERATDSKPAKQTRKKPPKTDNNNSTQLTLEGIE</sequence>
<dbReference type="InterPro" id="IPR044946">
    <property type="entry name" value="Restrct_endonuc_typeI_TRD_sf"/>
</dbReference>
<dbReference type="EMBL" id="JAYGHT010000080">
    <property type="protein sequence ID" value="MEA5520422.1"/>
    <property type="molecule type" value="Genomic_DNA"/>
</dbReference>
<keyword evidence="3" id="KW-0238">DNA-binding</keyword>
<feature type="region of interest" description="Disordered" evidence="5">
    <location>
        <begin position="503"/>
        <end position="537"/>
    </location>
</feature>
<dbReference type="InterPro" id="IPR051212">
    <property type="entry name" value="Type-I_RE_S_subunit"/>
</dbReference>
<accession>A0ABU5U0G9</accession>
<gene>
    <name evidence="7" type="ORF">VB854_15845</name>
</gene>
<feature type="region of interest" description="Disordered" evidence="5">
    <location>
        <begin position="254"/>
        <end position="277"/>
    </location>
</feature>
<dbReference type="InterPro" id="IPR000055">
    <property type="entry name" value="Restrct_endonuc_typeI_TRD"/>
</dbReference>
<evidence type="ECO:0000256" key="5">
    <source>
        <dbReference type="SAM" id="MobiDB-lite"/>
    </source>
</evidence>
<evidence type="ECO:0000259" key="6">
    <source>
        <dbReference type="Pfam" id="PF01420"/>
    </source>
</evidence>
<dbReference type="Pfam" id="PF01420">
    <property type="entry name" value="Methylase_S"/>
    <property type="match status" value="2"/>
</dbReference>
<keyword evidence="7" id="KW-0540">Nuclease</keyword>
<feature type="domain" description="Type I restriction modification DNA specificity" evidence="6">
    <location>
        <begin position="315"/>
        <end position="463"/>
    </location>
</feature>
<dbReference type="EC" id="3.1.21.-" evidence="7"/>
<keyword evidence="7" id="KW-0378">Hydrolase</keyword>
<dbReference type="SUPFAM" id="SSF116734">
    <property type="entry name" value="DNA methylase specificity domain"/>
    <property type="match status" value="2"/>
</dbReference>
<evidence type="ECO:0000256" key="3">
    <source>
        <dbReference type="ARBA" id="ARBA00023125"/>
    </source>
</evidence>